<feature type="domain" description="GST N-terminal" evidence="1">
    <location>
        <begin position="4"/>
        <end position="83"/>
    </location>
</feature>
<evidence type="ECO:0000259" key="1">
    <source>
        <dbReference type="PROSITE" id="PS50404"/>
    </source>
</evidence>
<gene>
    <name evidence="3" type="ORF">H9K76_09195</name>
</gene>
<dbReference type="KEGG" id="drg:H9K76_09195"/>
<organism evidence="3 4">
    <name type="scientific">Diaphorobacter ruginosibacter</name>
    <dbReference type="NCBI Taxonomy" id="1715720"/>
    <lineage>
        <taxon>Bacteria</taxon>
        <taxon>Pseudomonadati</taxon>
        <taxon>Pseudomonadota</taxon>
        <taxon>Betaproteobacteria</taxon>
        <taxon>Burkholderiales</taxon>
        <taxon>Comamonadaceae</taxon>
        <taxon>Diaphorobacter</taxon>
    </lineage>
</organism>
<dbReference type="InterPro" id="IPR036249">
    <property type="entry name" value="Thioredoxin-like_sf"/>
</dbReference>
<dbReference type="PANTHER" id="PTHR43968:SF6">
    <property type="entry name" value="GLUTATHIONE S-TRANSFERASE OMEGA"/>
    <property type="match status" value="1"/>
</dbReference>
<evidence type="ECO:0000259" key="2">
    <source>
        <dbReference type="PROSITE" id="PS50405"/>
    </source>
</evidence>
<dbReference type="InterPro" id="IPR036282">
    <property type="entry name" value="Glutathione-S-Trfase_C_sf"/>
</dbReference>
<keyword evidence="3" id="KW-0808">Transferase</keyword>
<dbReference type="Gene3D" id="3.40.30.10">
    <property type="entry name" value="Glutaredoxin"/>
    <property type="match status" value="1"/>
</dbReference>
<dbReference type="SUPFAM" id="SSF47616">
    <property type="entry name" value="GST C-terminal domain-like"/>
    <property type="match status" value="1"/>
</dbReference>
<accession>A0A7G9RTM4</accession>
<protein>
    <submittedName>
        <fullName evidence="3">Glutathione S-transferase</fullName>
    </submittedName>
</protein>
<feature type="domain" description="GST C-terminal" evidence="2">
    <location>
        <begin position="86"/>
        <end position="208"/>
    </location>
</feature>
<dbReference type="RefSeq" id="WP_187599751.1">
    <property type="nucleotide sequence ID" value="NZ_CP060714.1"/>
</dbReference>
<dbReference type="SFLD" id="SFLDS00019">
    <property type="entry name" value="Glutathione_Transferase_(cytos"/>
    <property type="match status" value="1"/>
</dbReference>
<dbReference type="PROSITE" id="PS50404">
    <property type="entry name" value="GST_NTER"/>
    <property type="match status" value="1"/>
</dbReference>
<reference evidence="3 4" key="1">
    <citation type="submission" date="2020-08" db="EMBL/GenBank/DDBJ databases">
        <title>Genome sequence of Diaphorobacter ruginosibacter DSM 27467T.</title>
        <authorList>
            <person name="Hyun D.-W."/>
            <person name="Bae J.-W."/>
        </authorList>
    </citation>
    <scope>NUCLEOTIDE SEQUENCE [LARGE SCALE GENOMIC DNA]</scope>
    <source>
        <strain evidence="3 4">DSM 27467</strain>
    </source>
</reference>
<dbReference type="PROSITE" id="PS51354">
    <property type="entry name" value="GLUTAREDOXIN_2"/>
    <property type="match status" value="1"/>
</dbReference>
<dbReference type="InterPro" id="IPR004046">
    <property type="entry name" value="GST_C"/>
</dbReference>
<sequence>MTSALPVLYSFRRCPYAIRARLALAYSGFACELREIKLRDKPQSLLQVSPKATVPVLVLADGRVIEQSLDIMLHALQGRDADGWLQPTDGTQQAMLALIERNDRHFKPALDRSKYPDRHGSDEVAEAARIADEWLGSLDEQLAATGYLLGVNPGLADMALRPFVRQFAHIDKDAWARKPWPHLQAWLQRWMDSALYAEVMETYPVWVPGTTGPTVFDGSAQSTRPAV</sequence>
<dbReference type="InterPro" id="IPR040079">
    <property type="entry name" value="Glutathione_S-Trfase"/>
</dbReference>
<dbReference type="GO" id="GO:0005737">
    <property type="term" value="C:cytoplasm"/>
    <property type="evidence" value="ECO:0007669"/>
    <property type="project" value="TreeGrafter"/>
</dbReference>
<dbReference type="PROSITE" id="PS50405">
    <property type="entry name" value="GST_CTER"/>
    <property type="match status" value="1"/>
</dbReference>
<dbReference type="InterPro" id="IPR050983">
    <property type="entry name" value="GST_Omega/HSP26"/>
</dbReference>
<evidence type="ECO:0000313" key="4">
    <source>
        <dbReference type="Proteomes" id="UP000515811"/>
    </source>
</evidence>
<name>A0A7G9RTM4_9BURK</name>
<proteinExistence type="predicted"/>
<dbReference type="AlphaFoldDB" id="A0A7G9RTM4"/>
<evidence type="ECO:0000313" key="3">
    <source>
        <dbReference type="EMBL" id="QNN58949.1"/>
    </source>
</evidence>
<dbReference type="Pfam" id="PF00043">
    <property type="entry name" value="GST_C"/>
    <property type="match status" value="1"/>
</dbReference>
<dbReference type="CDD" id="cd03196">
    <property type="entry name" value="GST_C_5"/>
    <property type="match status" value="1"/>
</dbReference>
<dbReference type="SUPFAM" id="SSF52833">
    <property type="entry name" value="Thioredoxin-like"/>
    <property type="match status" value="1"/>
</dbReference>
<dbReference type="Proteomes" id="UP000515811">
    <property type="component" value="Chromosome"/>
</dbReference>
<dbReference type="InterPro" id="IPR004045">
    <property type="entry name" value="Glutathione_S-Trfase_N"/>
</dbReference>
<dbReference type="GO" id="GO:0016740">
    <property type="term" value="F:transferase activity"/>
    <property type="evidence" value="ECO:0007669"/>
    <property type="project" value="UniProtKB-KW"/>
</dbReference>
<dbReference type="Pfam" id="PF13417">
    <property type="entry name" value="GST_N_3"/>
    <property type="match status" value="1"/>
</dbReference>
<dbReference type="InterPro" id="IPR010987">
    <property type="entry name" value="Glutathione-S-Trfase_C-like"/>
</dbReference>
<dbReference type="EMBL" id="CP060714">
    <property type="protein sequence ID" value="QNN58949.1"/>
    <property type="molecule type" value="Genomic_DNA"/>
</dbReference>
<keyword evidence="4" id="KW-1185">Reference proteome</keyword>
<dbReference type="PANTHER" id="PTHR43968">
    <property type="match status" value="1"/>
</dbReference>
<dbReference type="Gene3D" id="1.20.1050.10">
    <property type="match status" value="1"/>
</dbReference>